<name>A0ABY2LX29_9LEPT</name>
<keyword evidence="1" id="KW-0489">Methyltransferase</keyword>
<protein>
    <submittedName>
        <fullName evidence="1">Class I SAM-dependent methyltransferase</fullName>
    </submittedName>
</protein>
<dbReference type="GO" id="GO:0008168">
    <property type="term" value="F:methyltransferase activity"/>
    <property type="evidence" value="ECO:0007669"/>
    <property type="project" value="UniProtKB-KW"/>
</dbReference>
<sequence length="275" mass="32265">MENKIKSTSFEYDFSYQENQANKYRNRASNHWKFRIQKAFDLFEQFKLEFSAQKPSKISVLDVGCSSGTFAIEFAKRGFTSVGIDFDPESIKMAKILAKEESVKPEFICDDVSNLALSKRKFEVIVCFDIFEHLHQDELGSLLVSLRKLMKPDSILIFHTYPSKYTNLLNIFLTNKLLRALALLFPENKFRKIVKFLYHLNDAIRLIFKGQTYEDSIKKHDHCRLYSIDELIDIFLRSKYRVRFIESSDLYLENPKYSKNNILNSNLYGVLSLEP</sequence>
<organism evidence="1 2">
    <name type="scientific">Leptospira yanagawae</name>
    <dbReference type="NCBI Taxonomy" id="293069"/>
    <lineage>
        <taxon>Bacteria</taxon>
        <taxon>Pseudomonadati</taxon>
        <taxon>Spirochaetota</taxon>
        <taxon>Spirochaetia</taxon>
        <taxon>Leptospirales</taxon>
        <taxon>Leptospiraceae</taxon>
        <taxon>Leptospira</taxon>
    </lineage>
</organism>
<keyword evidence="1" id="KW-0808">Transferase</keyword>
<reference evidence="2" key="1">
    <citation type="journal article" date="2019" name="PLoS Negl. Trop. Dis.">
        <title>Revisiting the worldwide diversity of Leptospira species in the environment.</title>
        <authorList>
            <person name="Vincent A.T."/>
            <person name="Schiettekatte O."/>
            <person name="Bourhy P."/>
            <person name="Veyrier F.J."/>
            <person name="Picardeau M."/>
        </authorList>
    </citation>
    <scope>NUCLEOTIDE SEQUENCE [LARGE SCALE GENOMIC DNA]</scope>
    <source>
        <strain evidence="2">201800272</strain>
    </source>
</reference>
<comment type="caution">
    <text evidence="1">The sequence shown here is derived from an EMBL/GenBank/DDBJ whole genome shotgun (WGS) entry which is preliminary data.</text>
</comment>
<dbReference type="Gene3D" id="3.40.50.150">
    <property type="entry name" value="Vaccinia Virus protein VP39"/>
    <property type="match status" value="1"/>
</dbReference>
<keyword evidence="2" id="KW-1185">Reference proteome</keyword>
<dbReference type="InterPro" id="IPR029063">
    <property type="entry name" value="SAM-dependent_MTases_sf"/>
</dbReference>
<gene>
    <name evidence="1" type="ORF">EHQ46_17205</name>
</gene>
<dbReference type="SUPFAM" id="SSF53335">
    <property type="entry name" value="S-adenosyl-L-methionine-dependent methyltransferases"/>
    <property type="match status" value="1"/>
</dbReference>
<dbReference type="Pfam" id="PF13489">
    <property type="entry name" value="Methyltransf_23"/>
    <property type="match status" value="1"/>
</dbReference>
<evidence type="ECO:0000313" key="2">
    <source>
        <dbReference type="Proteomes" id="UP000298200"/>
    </source>
</evidence>
<dbReference type="EMBL" id="RQFU01000026">
    <property type="protein sequence ID" value="TGL16966.1"/>
    <property type="molecule type" value="Genomic_DNA"/>
</dbReference>
<dbReference type="RefSeq" id="WP_135637371.1">
    <property type="nucleotide sequence ID" value="NZ_RQFU01000026.1"/>
</dbReference>
<accession>A0ABY2LX29</accession>
<evidence type="ECO:0000313" key="1">
    <source>
        <dbReference type="EMBL" id="TGL16966.1"/>
    </source>
</evidence>
<dbReference type="PANTHER" id="PTHR43861">
    <property type="entry name" value="TRANS-ACONITATE 2-METHYLTRANSFERASE-RELATED"/>
    <property type="match status" value="1"/>
</dbReference>
<dbReference type="Proteomes" id="UP000298200">
    <property type="component" value="Unassembled WGS sequence"/>
</dbReference>
<dbReference type="CDD" id="cd02440">
    <property type="entry name" value="AdoMet_MTases"/>
    <property type="match status" value="1"/>
</dbReference>
<dbReference type="GO" id="GO:0032259">
    <property type="term" value="P:methylation"/>
    <property type="evidence" value="ECO:0007669"/>
    <property type="project" value="UniProtKB-KW"/>
</dbReference>
<proteinExistence type="predicted"/>